<name>A0A420YDT7_9PEZI</name>
<protein>
    <submittedName>
        <fullName evidence="1">Uncharacterized protein</fullName>
    </submittedName>
</protein>
<organism evidence="1 2">
    <name type="scientific">Coniochaeta pulveracea</name>
    <dbReference type="NCBI Taxonomy" id="177199"/>
    <lineage>
        <taxon>Eukaryota</taxon>
        <taxon>Fungi</taxon>
        <taxon>Dikarya</taxon>
        <taxon>Ascomycota</taxon>
        <taxon>Pezizomycotina</taxon>
        <taxon>Sordariomycetes</taxon>
        <taxon>Sordariomycetidae</taxon>
        <taxon>Coniochaetales</taxon>
        <taxon>Coniochaetaceae</taxon>
        <taxon>Coniochaeta</taxon>
    </lineage>
</organism>
<evidence type="ECO:0000313" key="1">
    <source>
        <dbReference type="EMBL" id="RKU45947.1"/>
    </source>
</evidence>
<sequence length="104" mass="11937">MEHQTLSHQPLQIKHNGWPKAACSGNLPCRCHRPRCKHVVLLDVQSEEGRSRVVGLEAPLGPLREQSWRECVYNIGGKFIDVAKTWGQEDTELRERDDCEFDTI</sequence>
<gene>
    <name evidence="1" type="ORF">DL546_004459</name>
</gene>
<evidence type="ECO:0000313" key="2">
    <source>
        <dbReference type="Proteomes" id="UP000275385"/>
    </source>
</evidence>
<dbReference type="EMBL" id="QVQW01000017">
    <property type="protein sequence ID" value="RKU45947.1"/>
    <property type="molecule type" value="Genomic_DNA"/>
</dbReference>
<dbReference type="AlphaFoldDB" id="A0A420YDT7"/>
<proteinExistence type="predicted"/>
<dbReference type="OrthoDB" id="10620721at2759"/>
<dbReference type="Proteomes" id="UP000275385">
    <property type="component" value="Unassembled WGS sequence"/>
</dbReference>
<comment type="caution">
    <text evidence="1">The sequence shown here is derived from an EMBL/GenBank/DDBJ whole genome shotgun (WGS) entry which is preliminary data.</text>
</comment>
<reference evidence="1 2" key="1">
    <citation type="submission" date="2018-08" db="EMBL/GenBank/DDBJ databases">
        <title>Draft genome of the lignicolous fungus Coniochaeta pulveracea.</title>
        <authorList>
            <person name="Borstlap C.J."/>
            <person name="De Witt R.N."/>
            <person name="Botha A."/>
            <person name="Volschenk H."/>
        </authorList>
    </citation>
    <scope>NUCLEOTIDE SEQUENCE [LARGE SCALE GENOMIC DNA]</scope>
    <source>
        <strain evidence="1 2">CAB683</strain>
    </source>
</reference>
<keyword evidence="2" id="KW-1185">Reference proteome</keyword>
<accession>A0A420YDT7</accession>